<sequence>MKRSIERKLERAREDLNKIAEVRGMQDPLVLQKSQSLDELVNRFLQLQHQKNKKATPSSFSRTKGLPFP</sequence>
<organism evidence="2 3">
    <name type="scientific">Paenibacillus allorhizosphaerae</name>
    <dbReference type="NCBI Taxonomy" id="2849866"/>
    <lineage>
        <taxon>Bacteria</taxon>
        <taxon>Bacillati</taxon>
        <taxon>Bacillota</taxon>
        <taxon>Bacilli</taxon>
        <taxon>Bacillales</taxon>
        <taxon>Paenibacillaceae</taxon>
        <taxon>Paenibacillus</taxon>
    </lineage>
</organism>
<dbReference type="EMBL" id="CAJVCE010000017">
    <property type="protein sequence ID" value="CAG7652078.1"/>
    <property type="molecule type" value="Genomic_DNA"/>
</dbReference>
<evidence type="ECO:0000256" key="1">
    <source>
        <dbReference type="SAM" id="MobiDB-lite"/>
    </source>
</evidence>
<reference evidence="2 3" key="1">
    <citation type="submission" date="2021-06" db="EMBL/GenBank/DDBJ databases">
        <authorList>
            <person name="Criscuolo A."/>
        </authorList>
    </citation>
    <scope>NUCLEOTIDE SEQUENCE [LARGE SCALE GENOMIC DNA]</scope>
    <source>
        <strain evidence="3">CIP 111802</strain>
    </source>
</reference>
<dbReference type="RefSeq" id="WP_218101356.1">
    <property type="nucleotide sequence ID" value="NZ_CAJVCE010000017.1"/>
</dbReference>
<keyword evidence="3" id="KW-1185">Reference proteome</keyword>
<accession>A0ABN7TQX1</accession>
<evidence type="ECO:0000313" key="2">
    <source>
        <dbReference type="EMBL" id="CAG7652078.1"/>
    </source>
</evidence>
<dbReference type="InterPro" id="IPR018540">
    <property type="entry name" value="Spo0E-like"/>
</dbReference>
<dbReference type="Proteomes" id="UP000730618">
    <property type="component" value="Unassembled WGS sequence"/>
</dbReference>
<protein>
    <recommendedName>
        <fullName evidence="4">Aspartyl-phosphate phosphatase Spo0E family protein</fullName>
    </recommendedName>
</protein>
<proteinExistence type="predicted"/>
<gene>
    <name evidence="2" type="ORF">PAECIP111802_05130</name>
</gene>
<name>A0ABN7TQX1_9BACL</name>
<feature type="region of interest" description="Disordered" evidence="1">
    <location>
        <begin position="49"/>
        <end position="69"/>
    </location>
</feature>
<evidence type="ECO:0008006" key="4">
    <source>
        <dbReference type="Google" id="ProtNLM"/>
    </source>
</evidence>
<evidence type="ECO:0000313" key="3">
    <source>
        <dbReference type="Proteomes" id="UP000730618"/>
    </source>
</evidence>
<comment type="caution">
    <text evidence="2">The sequence shown here is derived from an EMBL/GenBank/DDBJ whole genome shotgun (WGS) entry which is preliminary data.</text>
</comment>
<feature type="compositionally biased region" description="Polar residues" evidence="1">
    <location>
        <begin position="49"/>
        <end position="62"/>
    </location>
</feature>
<dbReference type="Pfam" id="PF09388">
    <property type="entry name" value="SpoOE-like"/>
    <property type="match status" value="1"/>
</dbReference>